<feature type="transmembrane region" description="Helical" evidence="1">
    <location>
        <begin position="228"/>
        <end position="247"/>
    </location>
</feature>
<keyword evidence="1" id="KW-1133">Transmembrane helix</keyword>
<dbReference type="InterPro" id="IPR000326">
    <property type="entry name" value="PAP2/HPO"/>
</dbReference>
<dbReference type="PANTHER" id="PTHR14969">
    <property type="entry name" value="SPHINGOSINE-1-PHOSPHATE PHOSPHOHYDROLASE"/>
    <property type="match status" value="1"/>
</dbReference>
<dbReference type="Pfam" id="PF01569">
    <property type="entry name" value="PAP2"/>
    <property type="match status" value="1"/>
</dbReference>
<proteinExistence type="predicted"/>
<name>A0ABY1PIA1_9FLAO</name>
<evidence type="ECO:0000313" key="3">
    <source>
        <dbReference type="EMBL" id="SMP33448.1"/>
    </source>
</evidence>
<feature type="transmembrane region" description="Helical" evidence="1">
    <location>
        <begin position="253"/>
        <end position="273"/>
    </location>
</feature>
<dbReference type="EMBL" id="FXTZ01000016">
    <property type="protein sequence ID" value="SMP33448.1"/>
    <property type="molecule type" value="Genomic_DNA"/>
</dbReference>
<feature type="transmembrane region" description="Helical" evidence="1">
    <location>
        <begin position="141"/>
        <end position="160"/>
    </location>
</feature>
<accession>A0ABY1PIA1</accession>
<keyword evidence="1" id="KW-0472">Membrane</keyword>
<keyword evidence="4" id="KW-1185">Reference proteome</keyword>
<dbReference type="Gene3D" id="1.20.144.10">
    <property type="entry name" value="Phosphatidic acid phosphatase type 2/haloperoxidase"/>
    <property type="match status" value="1"/>
</dbReference>
<evidence type="ECO:0000256" key="1">
    <source>
        <dbReference type="SAM" id="Phobius"/>
    </source>
</evidence>
<evidence type="ECO:0000259" key="2">
    <source>
        <dbReference type="SMART" id="SM00014"/>
    </source>
</evidence>
<feature type="transmembrane region" description="Helical" evidence="1">
    <location>
        <begin position="195"/>
        <end position="216"/>
    </location>
</feature>
<keyword evidence="1" id="KW-0812">Transmembrane</keyword>
<dbReference type="InterPro" id="IPR036938">
    <property type="entry name" value="PAP2/HPO_sf"/>
</dbReference>
<organism evidence="3 4">
    <name type="scientific">Chryseobacterium profundimaris</name>
    <dbReference type="NCBI Taxonomy" id="1387275"/>
    <lineage>
        <taxon>Bacteria</taxon>
        <taxon>Pseudomonadati</taxon>
        <taxon>Bacteroidota</taxon>
        <taxon>Flavobacteriia</taxon>
        <taxon>Flavobacteriales</taxon>
        <taxon>Weeksellaceae</taxon>
        <taxon>Chryseobacterium group</taxon>
        <taxon>Chryseobacterium</taxon>
    </lineage>
</organism>
<reference evidence="3 4" key="1">
    <citation type="submission" date="2017-05" db="EMBL/GenBank/DDBJ databases">
        <authorList>
            <person name="Varghese N."/>
            <person name="Submissions S."/>
        </authorList>
    </citation>
    <scope>NUCLEOTIDE SEQUENCE [LARGE SCALE GENOMIC DNA]</scope>
    <source>
        <strain evidence="3 4">DSM 28214</strain>
    </source>
</reference>
<protein>
    <submittedName>
        <fullName evidence="3">PAP2 superfamily protein</fullName>
    </submittedName>
</protein>
<evidence type="ECO:0000313" key="4">
    <source>
        <dbReference type="Proteomes" id="UP001157960"/>
    </source>
</evidence>
<feature type="domain" description="Phosphatidic acid phosphatase type 2/haloperoxidase" evidence="2">
    <location>
        <begin position="94"/>
        <end position="210"/>
    </location>
</feature>
<dbReference type="CDD" id="cd01610">
    <property type="entry name" value="PAP2_like"/>
    <property type="match status" value="1"/>
</dbReference>
<feature type="transmembrane region" description="Helical" evidence="1">
    <location>
        <begin position="16"/>
        <end position="34"/>
    </location>
</feature>
<gene>
    <name evidence="3" type="ORF">SAMN06264346_11624</name>
</gene>
<sequence>MNETSVLNLSKVKSNYFFLPILLLMVIGGCLYVSDAYSAESYISIQKDASVYLNLRLSKFPRLMYNFTQLGDALIILSLLTIIILYSPRIWESLISASIISAVLCSPFKWFFQIPRPAAVWEKDSFVIIGKTYVGNNSLPSGHSITIFTVLTVLLLALMPKNTTRKIIWITLMIGTGILLSLSRVGVGAHHLLDVVIGSIIGNIAGISGILVNQNIKVWSWIDKKKYHPVLIILFTVCTIVVIIKIRQDNLPVFYFSLLSLLITIYIILINYVKK</sequence>
<feature type="transmembrane region" description="Helical" evidence="1">
    <location>
        <begin position="167"/>
        <end position="189"/>
    </location>
</feature>
<dbReference type="SUPFAM" id="SSF48317">
    <property type="entry name" value="Acid phosphatase/Vanadium-dependent haloperoxidase"/>
    <property type="match status" value="1"/>
</dbReference>
<comment type="caution">
    <text evidence="3">The sequence shown here is derived from an EMBL/GenBank/DDBJ whole genome shotgun (WGS) entry which is preliminary data.</text>
</comment>
<dbReference type="Proteomes" id="UP001157960">
    <property type="component" value="Unassembled WGS sequence"/>
</dbReference>
<dbReference type="SMART" id="SM00014">
    <property type="entry name" value="acidPPc"/>
    <property type="match status" value="1"/>
</dbReference>
<dbReference type="PANTHER" id="PTHR14969:SF13">
    <property type="entry name" value="AT30094P"/>
    <property type="match status" value="1"/>
</dbReference>
<feature type="transmembrane region" description="Helical" evidence="1">
    <location>
        <begin position="63"/>
        <end position="86"/>
    </location>
</feature>